<feature type="domain" description="Dihydroxy-acid/6-phosphogluconate dehydratase N-terminal" evidence="6">
    <location>
        <begin position="49"/>
        <end position="362"/>
    </location>
</feature>
<evidence type="ECO:0000313" key="9">
    <source>
        <dbReference type="Proteomes" id="UP001595613"/>
    </source>
</evidence>
<dbReference type="InterPro" id="IPR037237">
    <property type="entry name" value="IlvD/EDD_N"/>
</dbReference>
<keyword evidence="3" id="KW-0408">Iron</keyword>
<evidence type="ECO:0000259" key="6">
    <source>
        <dbReference type="Pfam" id="PF00920"/>
    </source>
</evidence>
<comment type="caution">
    <text evidence="8">The sequence shown here is derived from an EMBL/GenBank/DDBJ whole genome shotgun (WGS) entry which is preliminary data.</text>
</comment>
<gene>
    <name evidence="8" type="ORF">ACFOOL_13815</name>
</gene>
<dbReference type="PANTHER" id="PTHR43183">
    <property type="entry name" value="HYPOTHETICAL DIHYDROXYACID DEHYDRATASE (EUROFUNG)-RELATED"/>
    <property type="match status" value="1"/>
</dbReference>
<dbReference type="InterPro" id="IPR056740">
    <property type="entry name" value="ILV_EDD_C"/>
</dbReference>
<accession>A0ABV7X3Q4</accession>
<dbReference type="InterPro" id="IPR020558">
    <property type="entry name" value="DiOHA_6PGluconate_deHydtase_CS"/>
</dbReference>
<dbReference type="SUPFAM" id="SSF52016">
    <property type="entry name" value="LeuD/IlvD-like"/>
    <property type="match status" value="1"/>
</dbReference>
<evidence type="ECO:0000313" key="8">
    <source>
        <dbReference type="EMBL" id="MFC3705832.1"/>
    </source>
</evidence>
<evidence type="ECO:0000256" key="2">
    <source>
        <dbReference type="ARBA" id="ARBA00022723"/>
    </source>
</evidence>
<dbReference type="GO" id="GO:0016829">
    <property type="term" value="F:lyase activity"/>
    <property type="evidence" value="ECO:0007669"/>
    <property type="project" value="UniProtKB-KW"/>
</dbReference>
<dbReference type="EMBL" id="JBHRYD010000013">
    <property type="protein sequence ID" value="MFC3705832.1"/>
    <property type="molecule type" value="Genomic_DNA"/>
</dbReference>
<feature type="domain" description="Dihydroxy-acid/6-phosphogluconate dehydratase C-terminal" evidence="7">
    <location>
        <begin position="372"/>
        <end position="580"/>
    </location>
</feature>
<sequence>MTADNGGSGGRKLRSRAWFDNPDNPDMTALYLERYMNFGVSREELQSGKPIIGIAQTGSDLSPCNRHHIVLAERVREGIREAGGIAIEFPVHPIQETGKRPTAGLDRNLAYLGLVEVLYGYPLDGVVLTIGCDKTTPAMLMGAATVNIPAIALSVGPMLNGWHKGERTGSGTIVWKARQMLAAGEIDYPKFIELVASSAPSTGYCNTMGTATTMNSLAEALGMQLPGSAAIPAPYRDRQEIAYRTGKRAVEIVHEDLKPSDILTKQSFLNAIVVNSAIGGSTNAPIHINAIARHIGVDLGIDEWQAHGHQVPLLVNLQPAGEYLGEDYYHAGGVPAVVNELMKQGLIHEDAPTINGRSIGENCRDTPIQDEKVIRPFGEPLKAEAGFLVLRGNLFDNAIMKTSVISQEFRDRYLSDPAHPGMFEGKAVVFDGPEDYHHRIDDPALEIDENTLLFMRGAGPVGYPGAAEVVNMRPPDYLIKKGIHSLACIGDGRQSGTSGSPSILNASPEAAAGGNLAILRTGDRVRIDLNKGAADILISDEEIATRRAALEADGGYKFPRHQTPWQEIQRGIIDQLGDGAVLKPAVKYQRIAQTEGVPRDNH</sequence>
<dbReference type="Gene3D" id="3.50.30.80">
    <property type="entry name" value="IlvD/EDD C-terminal domain-like"/>
    <property type="match status" value="1"/>
</dbReference>
<dbReference type="InterPro" id="IPR042096">
    <property type="entry name" value="Dihydro-acid_dehy_C"/>
</dbReference>
<organism evidence="8 9">
    <name type="scientific">Devosia honganensis</name>
    <dbReference type="NCBI Taxonomy" id="1610527"/>
    <lineage>
        <taxon>Bacteria</taxon>
        <taxon>Pseudomonadati</taxon>
        <taxon>Pseudomonadota</taxon>
        <taxon>Alphaproteobacteria</taxon>
        <taxon>Hyphomicrobiales</taxon>
        <taxon>Devosiaceae</taxon>
        <taxon>Devosia</taxon>
    </lineage>
</organism>
<dbReference type="RefSeq" id="WP_380097789.1">
    <property type="nucleotide sequence ID" value="NZ_JBHRYD010000013.1"/>
</dbReference>
<evidence type="ECO:0000256" key="1">
    <source>
        <dbReference type="ARBA" id="ARBA00006486"/>
    </source>
</evidence>
<evidence type="ECO:0000256" key="5">
    <source>
        <dbReference type="ARBA" id="ARBA00023239"/>
    </source>
</evidence>
<dbReference type="Proteomes" id="UP001595613">
    <property type="component" value="Unassembled WGS sequence"/>
</dbReference>
<dbReference type="PROSITE" id="PS00886">
    <property type="entry name" value="ILVD_EDD_1"/>
    <property type="match status" value="1"/>
</dbReference>
<dbReference type="NCBIfam" id="NF009560">
    <property type="entry name" value="PRK13017.1"/>
    <property type="match status" value="1"/>
</dbReference>
<dbReference type="PANTHER" id="PTHR43183:SF1">
    <property type="entry name" value="HYPOTHETICAL DIHYDROXY-ACID DEHYDRATASE (EUROFUNG)-RELATED"/>
    <property type="match status" value="1"/>
</dbReference>
<reference evidence="9" key="1">
    <citation type="journal article" date="2019" name="Int. J. Syst. Evol. Microbiol.">
        <title>The Global Catalogue of Microorganisms (GCM) 10K type strain sequencing project: providing services to taxonomists for standard genome sequencing and annotation.</title>
        <authorList>
            <consortium name="The Broad Institute Genomics Platform"/>
            <consortium name="The Broad Institute Genome Sequencing Center for Infectious Disease"/>
            <person name="Wu L."/>
            <person name="Ma J."/>
        </authorList>
    </citation>
    <scope>NUCLEOTIDE SEQUENCE [LARGE SCALE GENOMIC DNA]</scope>
    <source>
        <strain evidence="9">KCTC 42281</strain>
    </source>
</reference>
<keyword evidence="9" id="KW-1185">Reference proteome</keyword>
<evidence type="ECO:0000256" key="3">
    <source>
        <dbReference type="ARBA" id="ARBA00023004"/>
    </source>
</evidence>
<dbReference type="EC" id="4.2.1.-" evidence="8"/>
<protein>
    <submittedName>
        <fullName evidence="8">IlvD/Edd family dehydratase</fullName>
        <ecNumber evidence="8">4.2.1.-</ecNumber>
    </submittedName>
</protein>
<dbReference type="InterPro" id="IPR000581">
    <property type="entry name" value="ILV_EDD_N"/>
</dbReference>
<name>A0ABV7X3Q4_9HYPH</name>
<keyword evidence="5 8" id="KW-0456">Lyase</keyword>
<proteinExistence type="inferred from homology"/>
<comment type="similarity">
    <text evidence="1">Belongs to the IlvD/Edd family.</text>
</comment>
<dbReference type="Pfam" id="PF00920">
    <property type="entry name" value="ILVD_EDD_N"/>
    <property type="match status" value="1"/>
</dbReference>
<dbReference type="SUPFAM" id="SSF143975">
    <property type="entry name" value="IlvD/EDD N-terminal domain-like"/>
    <property type="match status" value="1"/>
</dbReference>
<evidence type="ECO:0000259" key="7">
    <source>
        <dbReference type="Pfam" id="PF24877"/>
    </source>
</evidence>
<dbReference type="NCBIfam" id="NF004784">
    <property type="entry name" value="PRK06131.1"/>
    <property type="match status" value="1"/>
</dbReference>
<keyword evidence="4" id="KW-0411">Iron-sulfur</keyword>
<dbReference type="Pfam" id="PF24877">
    <property type="entry name" value="ILV_EDD_C"/>
    <property type="match status" value="1"/>
</dbReference>
<evidence type="ECO:0000256" key="4">
    <source>
        <dbReference type="ARBA" id="ARBA00023014"/>
    </source>
</evidence>
<keyword evidence="2" id="KW-0479">Metal-binding</keyword>
<dbReference type="InterPro" id="IPR052352">
    <property type="entry name" value="Sugar_Degrad_Dehydratases"/>
</dbReference>